<dbReference type="InterPro" id="IPR003439">
    <property type="entry name" value="ABC_transporter-like_ATP-bd"/>
</dbReference>
<evidence type="ECO:0000259" key="10">
    <source>
        <dbReference type="PROSITE" id="PS50893"/>
    </source>
</evidence>
<dbReference type="FunFam" id="3.40.50.300:FF:000221">
    <property type="entry name" value="Multidrug ABC transporter ATP-binding protein"/>
    <property type="match status" value="1"/>
</dbReference>
<evidence type="ECO:0000256" key="9">
    <source>
        <dbReference type="SAM" id="Phobius"/>
    </source>
</evidence>
<feature type="transmembrane region" description="Helical" evidence="9">
    <location>
        <begin position="155"/>
        <end position="178"/>
    </location>
</feature>
<dbReference type="Proteomes" id="UP000005262">
    <property type="component" value="Chromosome"/>
</dbReference>
<keyword evidence="3" id="KW-1003">Cell membrane</keyword>
<feature type="transmembrane region" description="Helical" evidence="9">
    <location>
        <begin position="234"/>
        <end position="260"/>
    </location>
</feature>
<organism evidence="12 13">
    <name type="scientific">Desulfosporosinus meridiei (strain ATCC BAA-275 / DSM 13257 / KCTC 12902 / NCIMB 13706 / S10)</name>
    <dbReference type="NCBI Taxonomy" id="768704"/>
    <lineage>
        <taxon>Bacteria</taxon>
        <taxon>Bacillati</taxon>
        <taxon>Bacillota</taxon>
        <taxon>Clostridia</taxon>
        <taxon>Eubacteriales</taxon>
        <taxon>Desulfitobacteriaceae</taxon>
        <taxon>Desulfosporosinus</taxon>
    </lineage>
</organism>
<dbReference type="GO" id="GO:0016887">
    <property type="term" value="F:ATP hydrolysis activity"/>
    <property type="evidence" value="ECO:0007669"/>
    <property type="project" value="InterPro"/>
</dbReference>
<feature type="transmembrane region" description="Helical" evidence="9">
    <location>
        <begin position="272"/>
        <end position="296"/>
    </location>
</feature>
<dbReference type="PROSITE" id="PS50893">
    <property type="entry name" value="ABC_TRANSPORTER_2"/>
    <property type="match status" value="1"/>
</dbReference>
<evidence type="ECO:0000259" key="11">
    <source>
        <dbReference type="PROSITE" id="PS50929"/>
    </source>
</evidence>
<evidence type="ECO:0000256" key="3">
    <source>
        <dbReference type="ARBA" id="ARBA00022475"/>
    </source>
</evidence>
<dbReference type="KEGG" id="dmi:Desmer_1726"/>
<dbReference type="InterPro" id="IPR039421">
    <property type="entry name" value="Type_1_exporter"/>
</dbReference>
<name>J7IX39_DESMD</name>
<protein>
    <submittedName>
        <fullName evidence="12">ABC-type multidrug transport system, ATPase and permease component</fullName>
    </submittedName>
</protein>
<feature type="domain" description="ABC transmembrane type-1" evidence="11">
    <location>
        <begin position="16"/>
        <end position="298"/>
    </location>
</feature>
<keyword evidence="2" id="KW-0813">Transport</keyword>
<evidence type="ECO:0000313" key="13">
    <source>
        <dbReference type="Proteomes" id="UP000005262"/>
    </source>
</evidence>
<evidence type="ECO:0000256" key="8">
    <source>
        <dbReference type="ARBA" id="ARBA00023136"/>
    </source>
</evidence>
<dbReference type="GO" id="GO:0015421">
    <property type="term" value="F:ABC-type oligopeptide transporter activity"/>
    <property type="evidence" value="ECO:0007669"/>
    <property type="project" value="TreeGrafter"/>
</dbReference>
<keyword evidence="6" id="KW-0067">ATP-binding</keyword>
<feature type="transmembrane region" description="Helical" evidence="9">
    <location>
        <begin position="51"/>
        <end position="76"/>
    </location>
</feature>
<dbReference type="InterPro" id="IPR036640">
    <property type="entry name" value="ABC1_TM_sf"/>
</dbReference>
<dbReference type="OrthoDB" id="9771903at2"/>
<dbReference type="STRING" id="768704.Desmer_1726"/>
<reference evidence="12 13" key="1">
    <citation type="journal article" date="2012" name="J. Bacteriol.">
        <title>Complete genome sequences of Desulfosporosinus orientis DSM765T, Desulfosporosinus youngiae DSM17734T, Desulfosporosinus meridiei DSM13257T, and Desulfosporosinus acidiphilus DSM22704T.</title>
        <authorList>
            <person name="Pester M."/>
            <person name="Brambilla E."/>
            <person name="Alazard D."/>
            <person name="Rattei T."/>
            <person name="Weinmaier T."/>
            <person name="Han J."/>
            <person name="Lucas S."/>
            <person name="Lapidus A."/>
            <person name="Cheng J.F."/>
            <person name="Goodwin L."/>
            <person name="Pitluck S."/>
            <person name="Peters L."/>
            <person name="Ovchinnikova G."/>
            <person name="Teshima H."/>
            <person name="Detter J.C."/>
            <person name="Han C.S."/>
            <person name="Tapia R."/>
            <person name="Land M.L."/>
            <person name="Hauser L."/>
            <person name="Kyrpides N.C."/>
            <person name="Ivanova N.N."/>
            <person name="Pagani I."/>
            <person name="Huntmann M."/>
            <person name="Wei C.L."/>
            <person name="Davenport K.W."/>
            <person name="Daligault H."/>
            <person name="Chain P.S."/>
            <person name="Chen A."/>
            <person name="Mavromatis K."/>
            <person name="Markowitz V."/>
            <person name="Szeto E."/>
            <person name="Mikhailova N."/>
            <person name="Pati A."/>
            <person name="Wagner M."/>
            <person name="Woyke T."/>
            <person name="Ollivier B."/>
            <person name="Klenk H.P."/>
            <person name="Spring S."/>
            <person name="Loy A."/>
        </authorList>
    </citation>
    <scope>NUCLEOTIDE SEQUENCE [LARGE SCALE GENOMIC DNA]</scope>
    <source>
        <strain evidence="13">ATCC BAA-275 / DSM 13257 / NCIMB 13706 / S10</strain>
    </source>
</reference>
<dbReference type="Gene3D" id="1.20.1560.10">
    <property type="entry name" value="ABC transporter type 1, transmembrane domain"/>
    <property type="match status" value="1"/>
</dbReference>
<dbReference type="RefSeq" id="WP_014902617.1">
    <property type="nucleotide sequence ID" value="NC_018515.1"/>
</dbReference>
<evidence type="ECO:0000256" key="6">
    <source>
        <dbReference type="ARBA" id="ARBA00022840"/>
    </source>
</evidence>
<dbReference type="InterPro" id="IPR027417">
    <property type="entry name" value="P-loop_NTPase"/>
</dbReference>
<dbReference type="Pfam" id="PF00005">
    <property type="entry name" value="ABC_tran"/>
    <property type="match status" value="1"/>
</dbReference>
<dbReference type="Pfam" id="PF00664">
    <property type="entry name" value="ABC_membrane"/>
    <property type="match status" value="1"/>
</dbReference>
<dbReference type="PANTHER" id="PTHR43394">
    <property type="entry name" value="ATP-DEPENDENT PERMEASE MDL1, MITOCHONDRIAL"/>
    <property type="match status" value="1"/>
</dbReference>
<dbReference type="HOGENOM" id="CLU_000604_84_3_9"/>
<dbReference type="eggNOG" id="COG1132">
    <property type="taxonomic scope" value="Bacteria"/>
</dbReference>
<dbReference type="InterPro" id="IPR003593">
    <property type="entry name" value="AAA+_ATPase"/>
</dbReference>
<dbReference type="SMART" id="SM00382">
    <property type="entry name" value="AAA"/>
    <property type="match status" value="1"/>
</dbReference>
<dbReference type="InterPro" id="IPR017871">
    <property type="entry name" value="ABC_transporter-like_CS"/>
</dbReference>
<feature type="domain" description="ABC transporter" evidence="10">
    <location>
        <begin position="332"/>
        <end position="567"/>
    </location>
</feature>
<gene>
    <name evidence="12" type="ordered locus">Desmer_1726</name>
</gene>
<evidence type="ECO:0000256" key="5">
    <source>
        <dbReference type="ARBA" id="ARBA00022741"/>
    </source>
</evidence>
<accession>J7IX39</accession>
<feature type="transmembrane region" description="Helical" evidence="9">
    <location>
        <begin position="12"/>
        <end position="31"/>
    </location>
</feature>
<dbReference type="SUPFAM" id="SSF90123">
    <property type="entry name" value="ABC transporter transmembrane region"/>
    <property type="match status" value="1"/>
</dbReference>
<keyword evidence="13" id="KW-1185">Reference proteome</keyword>
<comment type="subcellular location">
    <subcellularLocation>
        <location evidence="1">Cell membrane</location>
        <topology evidence="1">Multi-pass membrane protein</topology>
    </subcellularLocation>
</comment>
<dbReference type="PROSITE" id="PS00211">
    <property type="entry name" value="ABC_TRANSPORTER_1"/>
    <property type="match status" value="1"/>
</dbReference>
<dbReference type="AlphaFoldDB" id="J7IX39"/>
<keyword evidence="4 9" id="KW-0812">Transmembrane</keyword>
<dbReference type="InterPro" id="IPR011527">
    <property type="entry name" value="ABC1_TM_dom"/>
</dbReference>
<keyword evidence="5" id="KW-0547">Nucleotide-binding</keyword>
<evidence type="ECO:0000313" key="12">
    <source>
        <dbReference type="EMBL" id="AFQ43698.1"/>
    </source>
</evidence>
<dbReference type="EMBL" id="CP003629">
    <property type="protein sequence ID" value="AFQ43698.1"/>
    <property type="molecule type" value="Genomic_DNA"/>
</dbReference>
<sequence length="575" mass="63022">MLKLFRLLKPYTAYIAAVVVLLFVQVISDLYLPTLMANLVDIGIVSKDINYILKTGGFMLLIAAGGTICAIIAAYLSARTSIGFGKIIRQKLFSKVESFSLHEFDKFGTATLITRTTNDVNQMQQVSVLILTMMVTAPLTSIGGVVMALQQDISLSWVLVVVIPVLFAIIGGTLFRALPLFKLMQEKLDKLNLVLRENLTGIRVIRAFNRIEKEKVRFDDANADLMQNAIKINLIMAALMPAMMLIMNLTTVALVWFGAIRIDSGAMQIGSLLAFIQYATQILFSLLMLVMLFIMIPRAQVSAVRINEVLETDLDIKDPHEPITVTQGKGLVEFKDVSFRYPGADQPAISNLNFVAKPGEVTAIIGGTGSGKSTLINLISRFYDVEKGSILIDGINVKDMSQKALRAKIGFVPQKTVLFSGTIAENIQYGKQDASLEEMKHAADVAQATEFILNMEAGFNHAIAQGGANISGGQKQRLSIARALVRKPEIYIFDDSFSALDFKTDAKLRAALRPEIEKATVFLIAQSVPTVREADKIIVLDEGIIAGIGTHAELLNNCRVYRELVASQLSEEEVG</sequence>
<dbReference type="PANTHER" id="PTHR43394:SF1">
    <property type="entry name" value="ATP-BINDING CASSETTE SUB-FAMILY B MEMBER 10, MITOCHONDRIAL"/>
    <property type="match status" value="1"/>
</dbReference>
<dbReference type="FunFam" id="1.20.1560.10:FF:000040">
    <property type="entry name" value="Multidrug ABC transporter ATP-binding protein"/>
    <property type="match status" value="1"/>
</dbReference>
<proteinExistence type="predicted"/>
<dbReference type="SUPFAM" id="SSF52540">
    <property type="entry name" value="P-loop containing nucleoside triphosphate hydrolases"/>
    <property type="match status" value="1"/>
</dbReference>
<keyword evidence="8 9" id="KW-0472">Membrane</keyword>
<evidence type="ECO:0000256" key="4">
    <source>
        <dbReference type="ARBA" id="ARBA00022692"/>
    </source>
</evidence>
<dbReference type="PROSITE" id="PS50929">
    <property type="entry name" value="ABC_TM1F"/>
    <property type="match status" value="1"/>
</dbReference>
<dbReference type="CDD" id="cd18548">
    <property type="entry name" value="ABC_6TM_Tm287_like"/>
    <property type="match status" value="1"/>
</dbReference>
<dbReference type="GO" id="GO:0005886">
    <property type="term" value="C:plasma membrane"/>
    <property type="evidence" value="ECO:0007669"/>
    <property type="project" value="UniProtKB-SubCell"/>
</dbReference>
<evidence type="ECO:0000256" key="7">
    <source>
        <dbReference type="ARBA" id="ARBA00022989"/>
    </source>
</evidence>
<reference evidence="13" key="2">
    <citation type="submission" date="2012-08" db="EMBL/GenBank/DDBJ databases">
        <title>Finished genome of Desulfosporosinus meridiei DSM 13257.</title>
        <authorList>
            <person name="Huntemann M."/>
            <person name="Wei C.-L."/>
            <person name="Han J."/>
            <person name="Detter J.C."/>
            <person name="Han C."/>
            <person name="Davenport K."/>
            <person name="Daligault H."/>
            <person name="Erkkila T."/>
            <person name="Gu W."/>
            <person name="Munk A.C.C."/>
            <person name="Teshima H."/>
            <person name="Xu Y."/>
            <person name="Chain P."/>
            <person name="Tapia R."/>
            <person name="Chen A."/>
            <person name="Krypides N."/>
            <person name="Mavromatis K."/>
            <person name="Markowitz V."/>
            <person name="Szeto E."/>
            <person name="Ivanova N."/>
            <person name="Mikhailova N."/>
            <person name="Ovchinnikova G."/>
            <person name="Pagani I."/>
            <person name="Pati A."/>
            <person name="Goodwin L."/>
            <person name="Peters L."/>
            <person name="Pitluck S."/>
            <person name="Woyke T."/>
            <person name="Pester M."/>
            <person name="Spring S."/>
            <person name="Ollivier B."/>
            <person name="Rattei T."/>
            <person name="Klenk H.-P."/>
            <person name="Wagner M."/>
            <person name="Loy A."/>
        </authorList>
    </citation>
    <scope>NUCLEOTIDE SEQUENCE [LARGE SCALE GENOMIC DNA]</scope>
    <source>
        <strain evidence="13">ATCC BAA-275 / DSM 13257 / NCIMB 13706 / S10</strain>
    </source>
</reference>
<keyword evidence="7 9" id="KW-1133">Transmembrane helix</keyword>
<dbReference type="Gene3D" id="3.40.50.300">
    <property type="entry name" value="P-loop containing nucleotide triphosphate hydrolases"/>
    <property type="match status" value="1"/>
</dbReference>
<dbReference type="GO" id="GO:0005524">
    <property type="term" value="F:ATP binding"/>
    <property type="evidence" value="ECO:0007669"/>
    <property type="project" value="UniProtKB-KW"/>
</dbReference>
<evidence type="ECO:0000256" key="1">
    <source>
        <dbReference type="ARBA" id="ARBA00004651"/>
    </source>
</evidence>
<feature type="transmembrane region" description="Helical" evidence="9">
    <location>
        <begin position="128"/>
        <end position="149"/>
    </location>
</feature>
<evidence type="ECO:0000256" key="2">
    <source>
        <dbReference type="ARBA" id="ARBA00022448"/>
    </source>
</evidence>